<dbReference type="EMBL" id="ML179063">
    <property type="protein sequence ID" value="THV03744.1"/>
    <property type="molecule type" value="Genomic_DNA"/>
</dbReference>
<dbReference type="Gene3D" id="3.40.50.1000">
    <property type="entry name" value="HAD superfamily/HAD-like"/>
    <property type="match status" value="1"/>
</dbReference>
<dbReference type="AlphaFoldDB" id="A0A4S8MN88"/>
<dbReference type="OrthoDB" id="2865258at2759"/>
<proteinExistence type="predicted"/>
<accession>A0A4S8MN88</accession>
<sequence>MLTYPKIVAFDLDGTVWYHWLNGKKFKNLVHPHKKEDNLEPVTHNGQHSVRDKRNHQNNVILATDFPRIITELVMRDIHIAIVSRNTNKALCDRALWYFQAKDPKTKKYRPITDYIKYDEVKDESKLRHFHRIQEWSGLPYHEMASVRFVSVPEGVTFKLIKHKTGITWDDFMSGISEWRRNQHINVPFNPNPRLLDPHPNKMLIGYVGTDINGAKAYAAGQRRPFSKSRPARWGYGLYVADNPQVAMFFAQWKRSKDISQLRVCKVYARDRDIFKNELKKVWFWPNSAYMTDNMHSSDQQITSKQLELDAHLQKAFHVTKPYILFSRHNYMSSMGQPEYQLSINPKKRFNEMVIYPQIQDALMYGHVLTLTQARKLCTTGKLPKVQYEHHVKDWKIVVPSVTKQNCEKHGEHNFFK</sequence>
<dbReference type="PANTHER" id="PTHR17901:SF14">
    <property type="entry name" value="MAGNESIUM-DEPENDENT PHOSPHATASE 1"/>
    <property type="match status" value="1"/>
</dbReference>
<dbReference type="InterPro" id="IPR010036">
    <property type="entry name" value="MDP_1_eu_arc"/>
</dbReference>
<dbReference type="GO" id="GO:0003993">
    <property type="term" value="F:acid phosphatase activity"/>
    <property type="evidence" value="ECO:0007669"/>
    <property type="project" value="TreeGrafter"/>
</dbReference>
<reference evidence="1 2" key="1">
    <citation type="journal article" date="2019" name="Nat. Ecol. Evol.">
        <title>Megaphylogeny resolves global patterns of mushroom evolution.</title>
        <authorList>
            <person name="Varga T."/>
            <person name="Krizsan K."/>
            <person name="Foldi C."/>
            <person name="Dima B."/>
            <person name="Sanchez-Garcia M."/>
            <person name="Sanchez-Ramirez S."/>
            <person name="Szollosi G.J."/>
            <person name="Szarkandi J.G."/>
            <person name="Papp V."/>
            <person name="Albert L."/>
            <person name="Andreopoulos W."/>
            <person name="Angelini C."/>
            <person name="Antonin V."/>
            <person name="Barry K.W."/>
            <person name="Bougher N.L."/>
            <person name="Buchanan P."/>
            <person name="Buyck B."/>
            <person name="Bense V."/>
            <person name="Catcheside P."/>
            <person name="Chovatia M."/>
            <person name="Cooper J."/>
            <person name="Damon W."/>
            <person name="Desjardin D."/>
            <person name="Finy P."/>
            <person name="Geml J."/>
            <person name="Haridas S."/>
            <person name="Hughes K."/>
            <person name="Justo A."/>
            <person name="Karasinski D."/>
            <person name="Kautmanova I."/>
            <person name="Kiss B."/>
            <person name="Kocsube S."/>
            <person name="Kotiranta H."/>
            <person name="LaButti K.M."/>
            <person name="Lechner B.E."/>
            <person name="Liimatainen K."/>
            <person name="Lipzen A."/>
            <person name="Lukacs Z."/>
            <person name="Mihaltcheva S."/>
            <person name="Morgado L.N."/>
            <person name="Niskanen T."/>
            <person name="Noordeloos M.E."/>
            <person name="Ohm R.A."/>
            <person name="Ortiz-Santana B."/>
            <person name="Ovrebo C."/>
            <person name="Racz N."/>
            <person name="Riley R."/>
            <person name="Savchenko A."/>
            <person name="Shiryaev A."/>
            <person name="Soop K."/>
            <person name="Spirin V."/>
            <person name="Szebenyi C."/>
            <person name="Tomsovsky M."/>
            <person name="Tulloss R.E."/>
            <person name="Uehling J."/>
            <person name="Grigoriev I.V."/>
            <person name="Vagvolgyi C."/>
            <person name="Papp T."/>
            <person name="Martin F.M."/>
            <person name="Miettinen O."/>
            <person name="Hibbett D.S."/>
            <person name="Nagy L.G."/>
        </authorList>
    </citation>
    <scope>NUCLEOTIDE SEQUENCE [LARGE SCALE GENOMIC DNA]</scope>
    <source>
        <strain evidence="1 2">CBS 962.96</strain>
    </source>
</reference>
<dbReference type="Proteomes" id="UP000297245">
    <property type="component" value="Unassembled WGS sequence"/>
</dbReference>
<name>A0A4S8MN88_DENBC</name>
<dbReference type="Pfam" id="PF12689">
    <property type="entry name" value="Acid_PPase"/>
    <property type="match status" value="1"/>
</dbReference>
<keyword evidence="2" id="KW-1185">Reference proteome</keyword>
<dbReference type="InterPro" id="IPR023214">
    <property type="entry name" value="HAD_sf"/>
</dbReference>
<protein>
    <submittedName>
        <fullName evidence="1">Uncharacterized protein</fullName>
    </submittedName>
</protein>
<evidence type="ECO:0000313" key="2">
    <source>
        <dbReference type="Proteomes" id="UP000297245"/>
    </source>
</evidence>
<gene>
    <name evidence="1" type="ORF">K435DRAFT_791497</name>
</gene>
<dbReference type="PANTHER" id="PTHR17901">
    <property type="entry name" value="MAGNESIUM-DEPENDENT PHOSPHATASE 1 MDP1"/>
    <property type="match status" value="1"/>
</dbReference>
<dbReference type="InterPro" id="IPR036412">
    <property type="entry name" value="HAD-like_sf"/>
</dbReference>
<evidence type="ECO:0000313" key="1">
    <source>
        <dbReference type="EMBL" id="THV03744.1"/>
    </source>
</evidence>
<dbReference type="SUPFAM" id="SSF56784">
    <property type="entry name" value="HAD-like"/>
    <property type="match status" value="1"/>
</dbReference>
<organism evidence="1 2">
    <name type="scientific">Dendrothele bispora (strain CBS 962.96)</name>
    <dbReference type="NCBI Taxonomy" id="1314807"/>
    <lineage>
        <taxon>Eukaryota</taxon>
        <taxon>Fungi</taxon>
        <taxon>Dikarya</taxon>
        <taxon>Basidiomycota</taxon>
        <taxon>Agaricomycotina</taxon>
        <taxon>Agaricomycetes</taxon>
        <taxon>Agaricomycetidae</taxon>
        <taxon>Agaricales</taxon>
        <taxon>Agaricales incertae sedis</taxon>
        <taxon>Dendrothele</taxon>
    </lineage>
</organism>